<feature type="transmembrane region" description="Helical" evidence="13">
    <location>
        <begin position="37"/>
        <end position="56"/>
    </location>
</feature>
<dbReference type="PANTHER" id="PTHR33445:SF1">
    <property type="entry name" value="ATP SYNTHASE SUBUNIT B"/>
    <property type="match status" value="1"/>
</dbReference>
<keyword evidence="2 13" id="KW-0813">Transport</keyword>
<dbReference type="GO" id="GO:0005886">
    <property type="term" value="C:plasma membrane"/>
    <property type="evidence" value="ECO:0007669"/>
    <property type="project" value="UniProtKB-SubCell"/>
</dbReference>
<sequence>MTWLDYLLFLSDSGPDDRPFDGSDFTSKIFPNGIIDFVVQLLGFVVLLVIVFFIAYKPVHKLLAKRREYIETNLRESEKKLSEAKMAAERKEQTIEEGRKEALRIVEEGRKQAEKEASESRLALQKEIEAKRIRADEDIELERKKAAEELKKEAIDMAIAASGQLLSRNVDSKDERKMLSDFLDKLEDKA</sequence>
<evidence type="ECO:0000256" key="12">
    <source>
        <dbReference type="ARBA" id="ARBA00037847"/>
    </source>
</evidence>
<evidence type="ECO:0000256" key="8">
    <source>
        <dbReference type="ARBA" id="ARBA00023065"/>
    </source>
</evidence>
<comment type="subcellular location">
    <subcellularLocation>
        <location evidence="13">Cell membrane</location>
        <topology evidence="13">Single-pass membrane protein</topology>
    </subcellularLocation>
    <subcellularLocation>
        <location evidence="12">Endomembrane system</location>
        <topology evidence="12">Single-pass membrane protein</topology>
    </subcellularLocation>
</comment>
<gene>
    <name evidence="13 16" type="primary">atpF</name>
    <name evidence="16" type="ORF">IAC61_00965</name>
</gene>
<evidence type="ECO:0000256" key="13">
    <source>
        <dbReference type="HAMAP-Rule" id="MF_01398"/>
    </source>
</evidence>
<dbReference type="Proteomes" id="UP000823634">
    <property type="component" value="Unassembled WGS sequence"/>
</dbReference>
<comment type="function">
    <text evidence="13">Component of the F(0) channel, it forms part of the peripheral stalk, linking F(1) to F(0).</text>
</comment>
<keyword evidence="15" id="KW-0175">Coiled coil</keyword>
<evidence type="ECO:0000256" key="2">
    <source>
        <dbReference type="ARBA" id="ARBA00022448"/>
    </source>
</evidence>
<evidence type="ECO:0000256" key="5">
    <source>
        <dbReference type="ARBA" id="ARBA00022692"/>
    </source>
</evidence>
<keyword evidence="4 13" id="KW-0138">CF(0)</keyword>
<keyword evidence="9 13" id="KW-0472">Membrane</keyword>
<evidence type="ECO:0000256" key="1">
    <source>
        <dbReference type="ARBA" id="ARBA00005513"/>
    </source>
</evidence>
<keyword evidence="5 13" id="KW-0812">Transmembrane</keyword>
<evidence type="ECO:0000256" key="7">
    <source>
        <dbReference type="ARBA" id="ARBA00022989"/>
    </source>
</evidence>
<reference evidence="16" key="1">
    <citation type="submission" date="2020-10" db="EMBL/GenBank/DDBJ databases">
        <authorList>
            <person name="Gilroy R."/>
        </authorList>
    </citation>
    <scope>NUCLEOTIDE SEQUENCE</scope>
    <source>
        <strain evidence="16">17113</strain>
    </source>
</reference>
<evidence type="ECO:0000256" key="9">
    <source>
        <dbReference type="ARBA" id="ARBA00023136"/>
    </source>
</evidence>
<evidence type="ECO:0000256" key="10">
    <source>
        <dbReference type="ARBA" id="ARBA00023310"/>
    </source>
</evidence>
<dbReference type="HAMAP" id="MF_01398">
    <property type="entry name" value="ATP_synth_b_bprime"/>
    <property type="match status" value="1"/>
</dbReference>
<organism evidence="16 17">
    <name type="scientific">Candidatus Alloenteromonas pullistercoris</name>
    <dbReference type="NCBI Taxonomy" id="2840785"/>
    <lineage>
        <taxon>Bacteria</taxon>
        <taxon>Bacillati</taxon>
        <taxon>Bacillota</taxon>
        <taxon>Bacillota incertae sedis</taxon>
        <taxon>Candidatus Alloenteromonas</taxon>
    </lineage>
</organism>
<evidence type="ECO:0000256" key="3">
    <source>
        <dbReference type="ARBA" id="ARBA00022475"/>
    </source>
</evidence>
<comment type="caution">
    <text evidence="16">The sequence shown here is derived from an EMBL/GenBank/DDBJ whole genome shotgun (WGS) entry which is preliminary data.</text>
</comment>
<dbReference type="NCBIfam" id="TIGR01144">
    <property type="entry name" value="ATP_synt_b"/>
    <property type="match status" value="1"/>
</dbReference>
<keyword evidence="7 13" id="KW-1133">Transmembrane helix</keyword>
<protein>
    <recommendedName>
        <fullName evidence="13">ATP synthase subunit b</fullName>
    </recommendedName>
    <alternativeName>
        <fullName evidence="13">ATP synthase F(0) sector subunit b</fullName>
    </alternativeName>
    <alternativeName>
        <fullName evidence="13">ATPase subunit I</fullName>
    </alternativeName>
    <alternativeName>
        <fullName evidence="13">F-type ATPase subunit b</fullName>
        <shortName evidence="13">F-ATPase subunit b</shortName>
    </alternativeName>
</protein>
<evidence type="ECO:0000256" key="11">
    <source>
        <dbReference type="ARBA" id="ARBA00025198"/>
    </source>
</evidence>
<keyword evidence="10 13" id="KW-0066">ATP synthesis</keyword>
<evidence type="ECO:0000313" key="17">
    <source>
        <dbReference type="Proteomes" id="UP000823634"/>
    </source>
</evidence>
<dbReference type="InterPro" id="IPR050059">
    <property type="entry name" value="ATP_synthase_B_chain"/>
</dbReference>
<dbReference type="CDD" id="cd06503">
    <property type="entry name" value="ATP-synt_Fo_b"/>
    <property type="match status" value="1"/>
</dbReference>
<accession>A0A9D9DEK0</accession>
<evidence type="ECO:0000256" key="15">
    <source>
        <dbReference type="SAM" id="Coils"/>
    </source>
</evidence>
<dbReference type="InterPro" id="IPR002146">
    <property type="entry name" value="ATP_synth_b/b'su_bac/chlpt"/>
</dbReference>
<dbReference type="GO" id="GO:0046933">
    <property type="term" value="F:proton-transporting ATP synthase activity, rotational mechanism"/>
    <property type="evidence" value="ECO:0007669"/>
    <property type="project" value="UniProtKB-UniRule"/>
</dbReference>
<name>A0A9D9DEK0_9FIRM</name>
<evidence type="ECO:0000256" key="6">
    <source>
        <dbReference type="ARBA" id="ARBA00022781"/>
    </source>
</evidence>
<dbReference type="GO" id="GO:0046961">
    <property type="term" value="F:proton-transporting ATPase activity, rotational mechanism"/>
    <property type="evidence" value="ECO:0007669"/>
    <property type="project" value="TreeGrafter"/>
</dbReference>
<proteinExistence type="inferred from homology"/>
<dbReference type="EMBL" id="JADINA010000007">
    <property type="protein sequence ID" value="MBO8425876.1"/>
    <property type="molecule type" value="Genomic_DNA"/>
</dbReference>
<keyword evidence="6 13" id="KW-0375">Hydrogen ion transport</keyword>
<evidence type="ECO:0000313" key="16">
    <source>
        <dbReference type="EMBL" id="MBO8425876.1"/>
    </source>
</evidence>
<dbReference type="GO" id="GO:0012505">
    <property type="term" value="C:endomembrane system"/>
    <property type="evidence" value="ECO:0007669"/>
    <property type="project" value="UniProtKB-SubCell"/>
</dbReference>
<evidence type="ECO:0000256" key="14">
    <source>
        <dbReference type="RuleBase" id="RU003848"/>
    </source>
</evidence>
<comment type="similarity">
    <text evidence="1 13 14">Belongs to the ATPase B chain family.</text>
</comment>
<dbReference type="GO" id="GO:0045259">
    <property type="term" value="C:proton-transporting ATP synthase complex"/>
    <property type="evidence" value="ECO:0007669"/>
    <property type="project" value="UniProtKB-KW"/>
</dbReference>
<dbReference type="Pfam" id="PF00430">
    <property type="entry name" value="ATP-synt_B"/>
    <property type="match status" value="1"/>
</dbReference>
<keyword evidence="3 13" id="KW-1003">Cell membrane</keyword>
<dbReference type="AlphaFoldDB" id="A0A9D9DEK0"/>
<reference evidence="16" key="2">
    <citation type="journal article" date="2021" name="PeerJ">
        <title>Extensive microbial diversity within the chicken gut microbiome revealed by metagenomics and culture.</title>
        <authorList>
            <person name="Gilroy R."/>
            <person name="Ravi A."/>
            <person name="Getino M."/>
            <person name="Pursley I."/>
            <person name="Horton D.L."/>
            <person name="Alikhan N.F."/>
            <person name="Baker D."/>
            <person name="Gharbi K."/>
            <person name="Hall N."/>
            <person name="Watson M."/>
            <person name="Adriaenssens E.M."/>
            <person name="Foster-Nyarko E."/>
            <person name="Jarju S."/>
            <person name="Secka A."/>
            <person name="Antonio M."/>
            <person name="Oren A."/>
            <person name="Chaudhuri R.R."/>
            <person name="La Ragione R."/>
            <person name="Hildebrand F."/>
            <person name="Pallen M.J."/>
        </authorList>
    </citation>
    <scope>NUCLEOTIDE SEQUENCE</scope>
    <source>
        <strain evidence="16">17113</strain>
    </source>
</reference>
<feature type="coiled-coil region" evidence="15">
    <location>
        <begin position="74"/>
        <end position="130"/>
    </location>
</feature>
<keyword evidence="8 13" id="KW-0406">Ion transport</keyword>
<dbReference type="PANTHER" id="PTHR33445">
    <property type="entry name" value="ATP SYNTHASE SUBUNIT B', CHLOROPLASTIC"/>
    <property type="match status" value="1"/>
</dbReference>
<comment type="subunit">
    <text evidence="13">F-type ATPases have 2 components, F(1) - the catalytic core - and F(0) - the membrane proton channel. F(1) has five subunits: alpha(3), beta(3), gamma(1), delta(1), epsilon(1). F(0) has three main subunits: a(1), b(2) and c(10-14). The alpha and beta chains form an alternating ring which encloses part of the gamma chain. F(1) is attached to F(0) by a central stalk formed by the gamma and epsilon chains, while a peripheral stalk is formed by the delta and b chains.</text>
</comment>
<comment type="function">
    <text evidence="11 13">F(1)F(0) ATP synthase produces ATP from ADP in the presence of a proton or sodium gradient. F-type ATPases consist of two structural domains, F(1) containing the extramembraneous catalytic core and F(0) containing the membrane proton channel, linked together by a central stalk and a peripheral stalk. During catalysis, ATP synthesis in the catalytic domain of F(1) is coupled via a rotary mechanism of the central stalk subunits to proton translocation.</text>
</comment>
<dbReference type="InterPro" id="IPR005864">
    <property type="entry name" value="ATP_synth_F0_bsu_bac"/>
</dbReference>
<evidence type="ECO:0000256" key="4">
    <source>
        <dbReference type="ARBA" id="ARBA00022547"/>
    </source>
</evidence>